<evidence type="ECO:0000256" key="17">
    <source>
        <dbReference type="HAMAP-Rule" id="MF_01965"/>
    </source>
</evidence>
<evidence type="ECO:0000256" key="4">
    <source>
        <dbReference type="ARBA" id="ARBA00009524"/>
    </source>
</evidence>
<evidence type="ECO:0000256" key="11">
    <source>
        <dbReference type="ARBA" id="ARBA00023235"/>
    </source>
</evidence>
<evidence type="ECO:0000256" key="10">
    <source>
        <dbReference type="ARBA" id="ARBA00023027"/>
    </source>
</evidence>
<dbReference type="InterPro" id="IPR004443">
    <property type="entry name" value="YjeF_N_dom"/>
</dbReference>
<feature type="binding site" evidence="18">
    <location>
        <begin position="124"/>
        <end position="130"/>
    </location>
    <ligand>
        <name>(6S)-NADPHX</name>
        <dbReference type="ChEBI" id="CHEBI:64076"/>
    </ligand>
</feature>
<comment type="caution">
    <text evidence="22">The sequence shown here is derived from an EMBL/GenBank/DDBJ whole genome shotgun (WGS) entry which is preliminary data.</text>
</comment>
<dbReference type="CDD" id="cd01171">
    <property type="entry name" value="YXKO-related"/>
    <property type="match status" value="1"/>
</dbReference>
<feature type="binding site" evidence="17">
    <location>
        <begin position="407"/>
        <end position="411"/>
    </location>
    <ligand>
        <name>AMP</name>
        <dbReference type="ChEBI" id="CHEBI:456215"/>
    </ligand>
</feature>
<feature type="binding site" evidence="17">
    <location>
        <position position="370"/>
    </location>
    <ligand>
        <name>(6S)-NADPHX</name>
        <dbReference type="ChEBI" id="CHEBI:64076"/>
    </ligand>
</feature>
<evidence type="ECO:0000256" key="1">
    <source>
        <dbReference type="ARBA" id="ARBA00000013"/>
    </source>
</evidence>
<evidence type="ECO:0000256" key="16">
    <source>
        <dbReference type="ARBA" id="ARBA00049209"/>
    </source>
</evidence>
<dbReference type="GO" id="GO:0110051">
    <property type="term" value="P:metabolite repair"/>
    <property type="evidence" value="ECO:0007669"/>
    <property type="project" value="TreeGrafter"/>
</dbReference>
<comment type="similarity">
    <text evidence="3 19">In the N-terminal section; belongs to the NnrE/AIBP family.</text>
</comment>
<evidence type="ECO:0000256" key="18">
    <source>
        <dbReference type="HAMAP-Rule" id="MF_01966"/>
    </source>
</evidence>
<dbReference type="HAMAP" id="MF_01966">
    <property type="entry name" value="NADHX_epimerase"/>
    <property type="match status" value="1"/>
</dbReference>
<accession>A0AB73TA67</accession>
<evidence type="ECO:0000256" key="13">
    <source>
        <dbReference type="ARBA" id="ARBA00023268"/>
    </source>
</evidence>
<feature type="binding site" evidence="17">
    <location>
        <position position="435"/>
    </location>
    <ligand>
        <name>AMP</name>
        <dbReference type="ChEBI" id="CHEBI:456215"/>
    </ligand>
</feature>
<comment type="catalytic activity">
    <reaction evidence="1 18 19">
        <text>(6R)-NADHX = (6S)-NADHX</text>
        <dbReference type="Rhea" id="RHEA:32215"/>
        <dbReference type="ChEBI" id="CHEBI:64074"/>
        <dbReference type="ChEBI" id="CHEBI:64075"/>
        <dbReference type="EC" id="5.1.99.6"/>
    </reaction>
</comment>
<feature type="domain" description="YjeF N-terminal" evidence="21">
    <location>
        <begin position="10"/>
        <end position="210"/>
    </location>
</feature>
<evidence type="ECO:0000256" key="14">
    <source>
        <dbReference type="ARBA" id="ARBA00025153"/>
    </source>
</evidence>
<evidence type="ECO:0000256" key="7">
    <source>
        <dbReference type="ARBA" id="ARBA00022840"/>
    </source>
</evidence>
<keyword evidence="23" id="KW-1185">Reference proteome</keyword>
<dbReference type="PROSITE" id="PS51385">
    <property type="entry name" value="YJEF_N"/>
    <property type="match status" value="1"/>
</dbReference>
<dbReference type="InterPro" id="IPR036652">
    <property type="entry name" value="YjeF_N_dom_sf"/>
</dbReference>
<dbReference type="NCBIfam" id="TIGR00197">
    <property type="entry name" value="yjeF_nterm"/>
    <property type="match status" value="1"/>
</dbReference>
<dbReference type="InterPro" id="IPR000631">
    <property type="entry name" value="CARKD"/>
</dbReference>
<sequence>MRYLVNSEEMKRCDGNTINEFGMPSLVLMERAALAVYEELVSGGFDLSRVLVVCGSGNNGGDGFAIARLLHLSGKRVDVLFAGKPESLTEETQIQKKICENYGVNVGSNLNISEYTSIVDALFGVGLSRNIEGRYAALIGDINRSGIPVLSVDIPSGISADSGHVMGTAVKAAKTVTFAFEKIGHILYPGSEYCGELKLCAIGIDDRGFMGQVPGAFTWEESDIPKLLPERKAYSNKGTYGRGLLAAGSRDMAGAACLAGKAAYKTGTGLVRIYSEDCNRQILQTLLPEAVLTSYRKGEEGAALADALQWADACAVGPGLSVSSEKLEILQTIIRSGDIPAVLDADALNLLSVHMELLEGHRQPLILTPHIGEMARLTGIKKEELILDLPGYCHDFARKNNVVCVLKDARTVVSDGKSIYINTSGNDGMAAGGSGDVLCGLILGLLAQGIPPFRAATAGVYLHGLAGDDARRRCGARGMLAGDIAESVGAVMSWDTEDGRASQAK</sequence>
<keyword evidence="5 18" id="KW-0479">Metal-binding</keyword>
<feature type="binding site" evidence="18">
    <location>
        <position position="153"/>
    </location>
    <ligand>
        <name>(6S)-NADPHX</name>
        <dbReference type="ChEBI" id="CHEBI:64076"/>
    </ligand>
</feature>
<keyword evidence="9 18" id="KW-0630">Potassium</keyword>
<evidence type="ECO:0000256" key="9">
    <source>
        <dbReference type="ARBA" id="ARBA00022958"/>
    </source>
</evidence>
<keyword evidence="12 17" id="KW-0456">Lyase</keyword>
<dbReference type="GO" id="GO:0052856">
    <property type="term" value="F:NAD(P)HX epimerase activity"/>
    <property type="evidence" value="ECO:0007669"/>
    <property type="project" value="UniProtKB-UniRule"/>
</dbReference>
<reference evidence="22 23" key="1">
    <citation type="submission" date="2018-05" db="EMBL/GenBank/DDBJ databases">
        <authorList>
            <person name="Goeker M."/>
            <person name="Huntemann M."/>
            <person name="Clum A."/>
            <person name="Pillay M."/>
            <person name="Palaniappan K."/>
            <person name="Varghese N."/>
            <person name="Mikhailova N."/>
            <person name="Stamatis D."/>
            <person name="Reddy T."/>
            <person name="Daum C."/>
            <person name="Shapiro N."/>
            <person name="Ivanova N."/>
            <person name="Kyrpides N."/>
            <person name="Woyke T."/>
        </authorList>
    </citation>
    <scope>NUCLEOTIDE SEQUENCE [LARGE SCALE GENOMIC DNA]</scope>
    <source>
        <strain evidence="22 23">DSM 26524</strain>
    </source>
</reference>
<evidence type="ECO:0000256" key="19">
    <source>
        <dbReference type="PIRNR" id="PIRNR017184"/>
    </source>
</evidence>
<dbReference type="AlphaFoldDB" id="A0AB73TA67"/>
<comment type="similarity">
    <text evidence="17">Belongs to the NnrD/CARKD family.</text>
</comment>
<dbReference type="PANTHER" id="PTHR12592:SF0">
    <property type="entry name" value="ATP-DEPENDENT (S)-NAD(P)H-HYDRATE DEHYDRATASE"/>
    <property type="match status" value="1"/>
</dbReference>
<evidence type="ECO:0000256" key="6">
    <source>
        <dbReference type="ARBA" id="ARBA00022741"/>
    </source>
</evidence>
<evidence type="ECO:0000259" key="20">
    <source>
        <dbReference type="PROSITE" id="PS51383"/>
    </source>
</evidence>
<comment type="catalytic activity">
    <reaction evidence="2 18 19">
        <text>(6R)-NADPHX = (6S)-NADPHX</text>
        <dbReference type="Rhea" id="RHEA:32227"/>
        <dbReference type="ChEBI" id="CHEBI:64076"/>
        <dbReference type="ChEBI" id="CHEBI:64077"/>
        <dbReference type="EC" id="5.1.99.6"/>
    </reaction>
</comment>
<dbReference type="Pfam" id="PF03853">
    <property type="entry name" value="YjeF_N"/>
    <property type="match status" value="1"/>
</dbReference>
<dbReference type="SUPFAM" id="SSF64153">
    <property type="entry name" value="YjeF N-terminal domain-like"/>
    <property type="match status" value="1"/>
</dbReference>
<evidence type="ECO:0000256" key="8">
    <source>
        <dbReference type="ARBA" id="ARBA00022857"/>
    </source>
</evidence>
<comment type="similarity">
    <text evidence="4 19">In the C-terminal section; belongs to the NnrD/CARKD family.</text>
</comment>
<evidence type="ECO:0000256" key="3">
    <source>
        <dbReference type="ARBA" id="ARBA00006001"/>
    </source>
</evidence>
<comment type="function">
    <text evidence="14 19">Bifunctional enzyme that catalyzes the epimerization of the S- and R-forms of NAD(P)HX and the dehydration of the S-form of NAD(P)HX at the expense of ADP, which is converted to AMP. This allows the repair of both epimers of NAD(P)HX, a damaged form of NAD(P)H that is a result of enzymatic or heat-dependent hydration.</text>
</comment>
<feature type="binding site" evidence="17">
    <location>
        <position position="319"/>
    </location>
    <ligand>
        <name>(6S)-NADPHX</name>
        <dbReference type="ChEBI" id="CHEBI:64076"/>
    </ligand>
</feature>
<dbReference type="HAMAP" id="MF_01965">
    <property type="entry name" value="NADHX_dehydratase"/>
    <property type="match status" value="1"/>
</dbReference>
<comment type="similarity">
    <text evidence="18">Belongs to the NnrE/AIBP family.</text>
</comment>
<name>A0AB73TA67_9FIRM</name>
<keyword evidence="11 18" id="KW-0413">Isomerase</keyword>
<feature type="binding site" evidence="18">
    <location>
        <position position="120"/>
    </location>
    <ligand>
        <name>K(+)</name>
        <dbReference type="ChEBI" id="CHEBI:29103"/>
    </ligand>
</feature>
<dbReference type="NCBIfam" id="TIGR00196">
    <property type="entry name" value="yjeF_cterm"/>
    <property type="match status" value="1"/>
</dbReference>
<evidence type="ECO:0000313" key="22">
    <source>
        <dbReference type="EMBL" id="PWJ79014.1"/>
    </source>
</evidence>
<protein>
    <recommendedName>
        <fullName evidence="19">Bifunctional NAD(P)H-hydrate repair enzyme</fullName>
    </recommendedName>
    <alternativeName>
        <fullName evidence="19">Nicotinamide nucleotide repair protein</fullName>
    </alternativeName>
    <domain>
        <recommendedName>
            <fullName evidence="19">ADP-dependent (S)-NAD(P)H-hydrate dehydratase</fullName>
            <ecNumber evidence="19">4.2.1.136</ecNumber>
        </recommendedName>
        <alternativeName>
            <fullName evidence="19">ADP-dependent NAD(P)HX dehydratase</fullName>
        </alternativeName>
    </domain>
    <domain>
        <recommendedName>
            <fullName evidence="19">NAD(P)H-hydrate epimerase</fullName>
            <ecNumber evidence="19">5.1.99.6</ecNumber>
        </recommendedName>
    </domain>
</protein>
<dbReference type="SUPFAM" id="SSF53613">
    <property type="entry name" value="Ribokinase-like"/>
    <property type="match status" value="1"/>
</dbReference>
<keyword evidence="13" id="KW-0511">Multifunctional enzyme</keyword>
<comment type="subunit">
    <text evidence="17">Homotetramer.</text>
</comment>
<dbReference type="GO" id="GO:0046872">
    <property type="term" value="F:metal ion binding"/>
    <property type="evidence" value="ECO:0007669"/>
    <property type="project" value="UniProtKB-UniRule"/>
</dbReference>
<dbReference type="EC" id="4.2.1.136" evidence="19"/>
<comment type="function">
    <text evidence="18">Catalyzes the epimerization of the S- and R-forms of NAD(P)HX, a damaged form of NAD(P)H that is a result of enzymatic or heat-dependent hydration. This is a prerequisite for the S-specific NAD(P)H-hydrate dehydratase to allow the repair of both epimers of NAD(P)HX.</text>
</comment>
<feature type="binding site" evidence="17">
    <location>
        <position position="436"/>
    </location>
    <ligand>
        <name>(6S)-NADPHX</name>
        <dbReference type="ChEBI" id="CHEBI:64076"/>
    </ligand>
</feature>
<feature type="domain" description="YjeF C-terminal" evidence="20">
    <location>
        <begin position="220"/>
        <end position="495"/>
    </location>
</feature>
<evidence type="ECO:0000256" key="15">
    <source>
        <dbReference type="ARBA" id="ARBA00048238"/>
    </source>
</evidence>
<feature type="binding site" evidence="18">
    <location>
        <position position="156"/>
    </location>
    <ligand>
        <name>K(+)</name>
        <dbReference type="ChEBI" id="CHEBI:29103"/>
    </ligand>
</feature>
<dbReference type="InterPro" id="IPR030677">
    <property type="entry name" value="Nnr"/>
</dbReference>
<comment type="catalytic activity">
    <reaction evidence="16 17 19">
        <text>(6S)-NADPHX + ADP = AMP + phosphate + NADPH + H(+)</text>
        <dbReference type="Rhea" id="RHEA:32235"/>
        <dbReference type="ChEBI" id="CHEBI:15378"/>
        <dbReference type="ChEBI" id="CHEBI:43474"/>
        <dbReference type="ChEBI" id="CHEBI:57783"/>
        <dbReference type="ChEBI" id="CHEBI:64076"/>
        <dbReference type="ChEBI" id="CHEBI:456215"/>
        <dbReference type="ChEBI" id="CHEBI:456216"/>
        <dbReference type="EC" id="4.2.1.136"/>
    </reaction>
</comment>
<keyword evidence="6 17" id="KW-0547">Nucleotide-binding</keyword>
<dbReference type="EC" id="5.1.99.6" evidence="19"/>
<dbReference type="GO" id="GO:0005524">
    <property type="term" value="F:ATP binding"/>
    <property type="evidence" value="ECO:0007669"/>
    <property type="project" value="UniProtKB-UniRule"/>
</dbReference>
<dbReference type="PANTHER" id="PTHR12592">
    <property type="entry name" value="ATP-DEPENDENT (S)-NAD(P)H-HYDRATE DEHYDRATASE FAMILY MEMBER"/>
    <property type="match status" value="1"/>
</dbReference>
<feature type="binding site" evidence="17">
    <location>
        <position position="255"/>
    </location>
    <ligand>
        <name>(6S)-NADPHX</name>
        <dbReference type="ChEBI" id="CHEBI:64076"/>
    </ligand>
</feature>
<dbReference type="Proteomes" id="UP000245412">
    <property type="component" value="Unassembled WGS sequence"/>
</dbReference>
<dbReference type="InterPro" id="IPR029056">
    <property type="entry name" value="Ribokinase-like"/>
</dbReference>
<evidence type="ECO:0000313" key="23">
    <source>
        <dbReference type="Proteomes" id="UP000245412"/>
    </source>
</evidence>
<dbReference type="GO" id="GO:0046496">
    <property type="term" value="P:nicotinamide nucleotide metabolic process"/>
    <property type="evidence" value="ECO:0007669"/>
    <property type="project" value="UniProtKB-UniRule"/>
</dbReference>
<dbReference type="Pfam" id="PF01256">
    <property type="entry name" value="Carb_kinase"/>
    <property type="match status" value="1"/>
</dbReference>
<dbReference type="RefSeq" id="WP_109624444.1">
    <property type="nucleotide sequence ID" value="NZ_JANKBI010000001.1"/>
</dbReference>
<feature type="binding site" evidence="18">
    <location>
        <position position="59"/>
    </location>
    <ligand>
        <name>K(+)</name>
        <dbReference type="ChEBI" id="CHEBI:29103"/>
    </ligand>
</feature>
<comment type="catalytic activity">
    <reaction evidence="15 17 19">
        <text>(6S)-NADHX + ADP = AMP + phosphate + NADH + H(+)</text>
        <dbReference type="Rhea" id="RHEA:32223"/>
        <dbReference type="ChEBI" id="CHEBI:15378"/>
        <dbReference type="ChEBI" id="CHEBI:43474"/>
        <dbReference type="ChEBI" id="CHEBI:57945"/>
        <dbReference type="ChEBI" id="CHEBI:64074"/>
        <dbReference type="ChEBI" id="CHEBI:456215"/>
        <dbReference type="ChEBI" id="CHEBI:456216"/>
        <dbReference type="EC" id="4.2.1.136"/>
    </reaction>
</comment>
<evidence type="ECO:0000256" key="12">
    <source>
        <dbReference type="ARBA" id="ARBA00023239"/>
    </source>
</evidence>
<comment type="cofactor">
    <cofactor evidence="18 19">
        <name>K(+)</name>
        <dbReference type="ChEBI" id="CHEBI:29103"/>
    </cofactor>
    <text evidence="18 19">Binds 1 potassium ion per subunit.</text>
</comment>
<organism evidence="22 23">
    <name type="scientific">Murimonas intestini</name>
    <dbReference type="NCBI Taxonomy" id="1337051"/>
    <lineage>
        <taxon>Bacteria</taxon>
        <taxon>Bacillati</taxon>
        <taxon>Bacillota</taxon>
        <taxon>Clostridia</taxon>
        <taxon>Lachnospirales</taxon>
        <taxon>Lachnospiraceae</taxon>
        <taxon>Murimonas</taxon>
    </lineage>
</organism>
<dbReference type="Gene3D" id="3.40.50.10260">
    <property type="entry name" value="YjeF N-terminal domain"/>
    <property type="match status" value="1"/>
</dbReference>
<dbReference type="Gene3D" id="3.40.1190.20">
    <property type="match status" value="1"/>
</dbReference>
<keyword evidence="8 17" id="KW-0521">NADP</keyword>
<feature type="binding site" evidence="18">
    <location>
        <begin position="58"/>
        <end position="62"/>
    </location>
    <ligand>
        <name>(6S)-NADPHX</name>
        <dbReference type="ChEBI" id="CHEBI:64076"/>
    </ligand>
</feature>
<dbReference type="PIRSF" id="PIRSF017184">
    <property type="entry name" value="Nnr"/>
    <property type="match status" value="1"/>
</dbReference>
<dbReference type="PROSITE" id="PS51383">
    <property type="entry name" value="YJEF_C_3"/>
    <property type="match status" value="1"/>
</dbReference>
<feature type="binding site" evidence="18">
    <location>
        <position position="135"/>
    </location>
    <ligand>
        <name>(6S)-NADPHX</name>
        <dbReference type="ChEBI" id="CHEBI:64076"/>
    </ligand>
</feature>
<keyword evidence="7 17" id="KW-0067">ATP-binding</keyword>
<proteinExistence type="inferred from homology"/>
<evidence type="ECO:0000259" key="21">
    <source>
        <dbReference type="PROSITE" id="PS51385"/>
    </source>
</evidence>
<comment type="cofactor">
    <cofactor evidence="17">
        <name>Mg(2+)</name>
        <dbReference type="ChEBI" id="CHEBI:18420"/>
    </cofactor>
</comment>
<keyword evidence="10 17" id="KW-0520">NAD</keyword>
<evidence type="ECO:0000256" key="2">
    <source>
        <dbReference type="ARBA" id="ARBA00000909"/>
    </source>
</evidence>
<comment type="function">
    <text evidence="17">Catalyzes the dehydration of the S-form of NAD(P)HX at the expense of ADP, which is converted to AMP. Together with NAD(P)HX epimerase, which catalyzes the epimerization of the S- and R-forms, the enzyme allows the repair of both epimers of NAD(P)HX, a damaged form of NAD(P)H that is a result of enzymatic or heat-dependent hydration.</text>
</comment>
<evidence type="ECO:0000256" key="5">
    <source>
        <dbReference type="ARBA" id="ARBA00022723"/>
    </source>
</evidence>
<dbReference type="GO" id="GO:0052855">
    <property type="term" value="F:ADP-dependent NAD(P)H-hydrate dehydratase activity"/>
    <property type="evidence" value="ECO:0007669"/>
    <property type="project" value="UniProtKB-UniRule"/>
</dbReference>
<dbReference type="EMBL" id="QGGY01000001">
    <property type="protein sequence ID" value="PWJ79014.1"/>
    <property type="molecule type" value="Genomic_DNA"/>
</dbReference>
<gene>
    <name evidence="17" type="primary">nnrD</name>
    <name evidence="18" type="synonym">nnrE</name>
    <name evidence="22" type="ORF">C7383_101391</name>
</gene>